<dbReference type="InterPro" id="IPR050275">
    <property type="entry name" value="PGM_Phosphatase"/>
</dbReference>
<protein>
    <submittedName>
        <fullName evidence="1">Histidine phosphatase family protein</fullName>
    </submittedName>
</protein>
<accession>A0ABX0JZM3</accession>
<dbReference type="InterPro" id="IPR013078">
    <property type="entry name" value="His_Pase_superF_clade-1"/>
</dbReference>
<dbReference type="SMART" id="SM00855">
    <property type="entry name" value="PGAM"/>
    <property type="match status" value="1"/>
</dbReference>
<dbReference type="Pfam" id="PF00300">
    <property type="entry name" value="His_Phos_1"/>
    <property type="match status" value="1"/>
</dbReference>
<dbReference type="PANTHER" id="PTHR48100:SF1">
    <property type="entry name" value="HISTIDINE PHOSPHATASE FAMILY PROTEIN-RELATED"/>
    <property type="match status" value="1"/>
</dbReference>
<evidence type="ECO:0000313" key="2">
    <source>
        <dbReference type="Proteomes" id="UP000631653"/>
    </source>
</evidence>
<comment type="caution">
    <text evidence="1">The sequence shown here is derived from an EMBL/GenBank/DDBJ whole genome shotgun (WGS) entry which is preliminary data.</text>
</comment>
<name>A0ABX0JZM3_9PROT</name>
<reference evidence="1 2" key="1">
    <citation type="journal article" date="2020" name="Int. J. Syst. Evol. Microbiol.">
        <title>Novel acetic acid bacteria from cider fermentations: Acetobacter conturbans sp. nov. and Acetobacter fallax sp. nov.</title>
        <authorList>
            <person name="Sombolestani A.S."/>
            <person name="Cleenwerck I."/>
            <person name="Cnockaert M."/>
            <person name="Borremans W."/>
            <person name="Wieme A.D."/>
            <person name="De Vuyst L."/>
            <person name="Vandamme P."/>
        </authorList>
    </citation>
    <scope>NUCLEOTIDE SEQUENCE [LARGE SCALE GENOMIC DNA]</scope>
    <source>
        <strain evidence="1 2">LMG 1627</strain>
    </source>
</reference>
<keyword evidence="2" id="KW-1185">Reference proteome</keyword>
<gene>
    <name evidence="1" type="ORF">GOB81_05130</name>
</gene>
<dbReference type="InterPro" id="IPR029033">
    <property type="entry name" value="His_PPase_superfam"/>
</dbReference>
<sequence length="179" mass="20235">MIVLRHCQSEFNRLFTATRKDPGIPDPPLSDMGQEQARKLVAEIGGEEIRHIIVSPYKRAIQTAMPIAKALDIVPVVSPLIRERAAFSCDVGSPRAVLAQEWPALDFSGLDEAWWSPVIETPESVEERAELFRSEIAVSHDWERTLVVSHWAFLLAFTRTSLENGSWLRIDPTRPPERP</sequence>
<dbReference type="RefSeq" id="WP_173569515.1">
    <property type="nucleotide sequence ID" value="NZ_WOSY01000004.1"/>
</dbReference>
<dbReference type="EMBL" id="WOSY01000004">
    <property type="protein sequence ID" value="NHN88011.1"/>
    <property type="molecule type" value="Genomic_DNA"/>
</dbReference>
<evidence type="ECO:0000313" key="1">
    <source>
        <dbReference type="EMBL" id="NHN88011.1"/>
    </source>
</evidence>
<dbReference type="CDD" id="cd07067">
    <property type="entry name" value="HP_PGM_like"/>
    <property type="match status" value="1"/>
</dbReference>
<dbReference type="SUPFAM" id="SSF53254">
    <property type="entry name" value="Phosphoglycerate mutase-like"/>
    <property type="match status" value="1"/>
</dbReference>
<organism evidence="1 2">
    <name type="scientific">Acetobacter conturbans</name>
    <dbReference type="NCBI Taxonomy" id="1737472"/>
    <lineage>
        <taxon>Bacteria</taxon>
        <taxon>Pseudomonadati</taxon>
        <taxon>Pseudomonadota</taxon>
        <taxon>Alphaproteobacteria</taxon>
        <taxon>Acetobacterales</taxon>
        <taxon>Acetobacteraceae</taxon>
        <taxon>Acetobacter</taxon>
    </lineage>
</organism>
<dbReference type="Gene3D" id="3.40.50.1240">
    <property type="entry name" value="Phosphoglycerate mutase-like"/>
    <property type="match status" value="1"/>
</dbReference>
<dbReference type="PANTHER" id="PTHR48100">
    <property type="entry name" value="BROAD-SPECIFICITY PHOSPHATASE YOR283W-RELATED"/>
    <property type="match status" value="1"/>
</dbReference>
<proteinExistence type="predicted"/>
<dbReference type="Proteomes" id="UP000631653">
    <property type="component" value="Unassembled WGS sequence"/>
</dbReference>